<dbReference type="CDD" id="cd04084">
    <property type="entry name" value="CBM6_xylanase-like"/>
    <property type="match status" value="1"/>
</dbReference>
<dbReference type="InterPro" id="IPR036156">
    <property type="entry name" value="Beta-gal/glucu_dom_sf"/>
</dbReference>
<keyword evidence="10" id="KW-1185">Reference proteome</keyword>
<evidence type="ECO:0000259" key="7">
    <source>
        <dbReference type="Pfam" id="PF16355"/>
    </source>
</evidence>
<evidence type="ECO:0000259" key="8">
    <source>
        <dbReference type="Pfam" id="PF18565"/>
    </source>
</evidence>
<dbReference type="Gene3D" id="3.20.20.80">
    <property type="entry name" value="Glycosidases"/>
    <property type="match status" value="1"/>
</dbReference>
<feature type="domain" description="Glycoside hydrolase family 2" evidence="8">
    <location>
        <begin position="650"/>
        <end position="727"/>
    </location>
</feature>
<sequence>MKEKFVTGWKFLKTDFGTELEDVRNRLSEFKEVEIPHDFLIDDARNFYTDATGWYYKGFVTTLKPRHFLVFDGLYMDSTVYINGQEAGEWKYGYSQFILDITDYCKVGSNDVLVRVNYKNPNSRWYSGAGIYRNVWLCSYEDIYIPENGIYIHTHKGDMGYFLDIDTEIKGGENKNTNVSYRLLDKNKREISLNATGKSFFARNVKEWSTDEPNLYTLEVTLFDGKKELQKEEVKFGFRSISFDPDKGFVLNGKITKLNGVCIHHDLGALGAAYNNSAMKRRLIQLKNMGVNAIRLTHNMYDPQTIELLDSMGFMAISEGFDMWERSKTEFDYARFFPEWHERDVESWVKRDRNHPSVIMWSIGNEIYDTHADERGAQITRMLKELVEKFDYMGNAHPTFGSNYMPWENAQKCADILKVVGYNYAEKFYEKHHREHPDWVIYGSETYSIVQSRGIYHFPLSEGILADDDLQCSSLGNSQTSWGAESIESCICMDRDMPFSMGQFVWTGYDYIGEPTPYHTKNSYFGLIDTAGFYKDAYYAWKSAWVSADKDPFVHVFPYWDFNEGEEVDVRVVSNAPFVELFVNGKSLGKQELTHERGSGDHIFADYKCIYEKGEIKAIAYDASGKGIAEQTRRSFEDTDNFEVAYEKVDELVFAMISAVDKNGNPVENACDRVKVTVTGGELIGLDNGDSTDYDSYKASERALFSGKLLAIVKIDDSADNVVVNVQKVSNIVQVRKVELSTDTETKLSMQRPKAKIKAKILPENATNKDVFYRILDSKGNKSNIARLSVSGNEAEVEALFDGEFILRCETRDSEGIVKTISTLKFTAIGMGKAFLDPYSFIPGNVFSQSKGRTAAGNEHGVATDRGNETMVSYESIDFGIEGSDTITIPIFALSGDAYRIQIWDGIAGDDGAVLLNEVIYQKKSIWNTYQEETWKLSKRLCGVHTISFVTYDKIHIKGFYFERQLRALCENSAIYADSIYGDSFTRSENAVEGIGNNVTLSFDNMNFGDEGVKEIVITGRAMAASNTIHLRMKNENGETKEILEFPLSSEYTEVCFPIEHKKGSYDISFVFLPGSNFDFKSFRFSEKNSKI</sequence>
<dbReference type="Gene3D" id="2.60.40.10">
    <property type="entry name" value="Immunoglobulins"/>
    <property type="match status" value="3"/>
</dbReference>
<dbReference type="Pfam" id="PF18565">
    <property type="entry name" value="Glyco_hydro2_C5"/>
    <property type="match status" value="1"/>
</dbReference>
<dbReference type="Pfam" id="PF16355">
    <property type="entry name" value="DUF4982"/>
    <property type="match status" value="1"/>
</dbReference>
<evidence type="ECO:0000256" key="3">
    <source>
        <dbReference type="ARBA" id="ARBA00023295"/>
    </source>
</evidence>
<reference evidence="10" key="1">
    <citation type="submission" date="2016-10" db="EMBL/GenBank/DDBJ databases">
        <authorList>
            <person name="Varghese N."/>
            <person name="Submissions S."/>
        </authorList>
    </citation>
    <scope>NUCLEOTIDE SEQUENCE [LARGE SCALE GENOMIC DNA]</scope>
    <source>
        <strain evidence="10">P18</strain>
    </source>
</reference>
<evidence type="ECO:0000259" key="6">
    <source>
        <dbReference type="Pfam" id="PF02837"/>
    </source>
</evidence>
<dbReference type="InterPro" id="IPR008979">
    <property type="entry name" value="Galactose-bd-like_sf"/>
</dbReference>
<dbReference type="InterPro" id="IPR006101">
    <property type="entry name" value="Glyco_hydro_2"/>
</dbReference>
<evidence type="ECO:0000259" key="5">
    <source>
        <dbReference type="Pfam" id="PF02836"/>
    </source>
</evidence>
<evidence type="ECO:0000256" key="1">
    <source>
        <dbReference type="ARBA" id="ARBA00007401"/>
    </source>
</evidence>
<dbReference type="Pfam" id="PF02837">
    <property type="entry name" value="Glyco_hydro_2_N"/>
    <property type="match status" value="1"/>
</dbReference>
<evidence type="ECO:0000256" key="2">
    <source>
        <dbReference type="ARBA" id="ARBA00022801"/>
    </source>
</evidence>
<dbReference type="GO" id="GO:0004553">
    <property type="term" value="F:hydrolase activity, hydrolyzing O-glycosyl compounds"/>
    <property type="evidence" value="ECO:0007669"/>
    <property type="project" value="InterPro"/>
</dbReference>
<organism evidence="9 10">
    <name type="scientific">Butyrivibrio proteoclasticus</name>
    <dbReference type="NCBI Taxonomy" id="43305"/>
    <lineage>
        <taxon>Bacteria</taxon>
        <taxon>Bacillati</taxon>
        <taxon>Bacillota</taxon>
        <taxon>Clostridia</taxon>
        <taxon>Lachnospirales</taxon>
        <taxon>Lachnospiraceae</taxon>
        <taxon>Butyrivibrio</taxon>
    </lineage>
</organism>
<dbReference type="RefSeq" id="WP_074883981.1">
    <property type="nucleotide sequence ID" value="NZ_FOXO01000003.1"/>
</dbReference>
<protein>
    <submittedName>
        <fullName evidence="9">Beta-galactosidase</fullName>
    </submittedName>
</protein>
<gene>
    <name evidence="9" type="ORF">SAMN04487928_10340</name>
</gene>
<dbReference type="Pfam" id="PF00703">
    <property type="entry name" value="Glyco_hydro_2"/>
    <property type="match status" value="1"/>
</dbReference>
<dbReference type="PROSITE" id="PS00608">
    <property type="entry name" value="GLYCOSYL_HYDROL_F2_2"/>
    <property type="match status" value="1"/>
</dbReference>
<dbReference type="Gene3D" id="2.60.120.260">
    <property type="entry name" value="Galactose-binding domain-like"/>
    <property type="match status" value="3"/>
</dbReference>
<evidence type="ECO:0000313" key="9">
    <source>
        <dbReference type="EMBL" id="SFP51650.1"/>
    </source>
</evidence>
<comment type="similarity">
    <text evidence="1">Belongs to the glycosyl hydrolase 2 family.</text>
</comment>
<keyword evidence="3" id="KW-0326">Glycosidase</keyword>
<dbReference type="SUPFAM" id="SSF49785">
    <property type="entry name" value="Galactose-binding domain-like"/>
    <property type="match status" value="1"/>
</dbReference>
<dbReference type="InterPro" id="IPR051913">
    <property type="entry name" value="GH2_Domain-Containing"/>
</dbReference>
<evidence type="ECO:0000259" key="4">
    <source>
        <dbReference type="Pfam" id="PF00703"/>
    </source>
</evidence>
<name>A0A1I5QZV0_9FIRM</name>
<dbReference type="SUPFAM" id="SSF49303">
    <property type="entry name" value="beta-Galactosidase/glucuronidase domain"/>
    <property type="match status" value="1"/>
</dbReference>
<dbReference type="AlphaFoldDB" id="A0A1I5QZV0"/>
<dbReference type="InterPro" id="IPR013783">
    <property type="entry name" value="Ig-like_fold"/>
</dbReference>
<dbReference type="InterPro" id="IPR040605">
    <property type="entry name" value="Glyco_hydro2_dom5"/>
</dbReference>
<dbReference type="PRINTS" id="PR00132">
    <property type="entry name" value="GLHYDRLASE2"/>
</dbReference>
<keyword evidence="2" id="KW-0378">Hydrolase</keyword>
<accession>A0A1I5QZV0</accession>
<dbReference type="GO" id="GO:0005975">
    <property type="term" value="P:carbohydrate metabolic process"/>
    <property type="evidence" value="ECO:0007669"/>
    <property type="project" value="InterPro"/>
</dbReference>
<dbReference type="EMBL" id="FOXO01000003">
    <property type="protein sequence ID" value="SFP51650.1"/>
    <property type="molecule type" value="Genomic_DNA"/>
</dbReference>
<dbReference type="InterPro" id="IPR017853">
    <property type="entry name" value="GH"/>
</dbReference>
<dbReference type="InterPro" id="IPR006104">
    <property type="entry name" value="Glyco_hydro_2_N"/>
</dbReference>
<dbReference type="SUPFAM" id="SSF51445">
    <property type="entry name" value="(Trans)glycosidases"/>
    <property type="match status" value="1"/>
</dbReference>
<dbReference type="InterPro" id="IPR006103">
    <property type="entry name" value="Glyco_hydro_2_cat"/>
</dbReference>
<dbReference type="PANTHER" id="PTHR42732">
    <property type="entry name" value="BETA-GALACTOSIDASE"/>
    <property type="match status" value="1"/>
</dbReference>
<dbReference type="Proteomes" id="UP000182624">
    <property type="component" value="Unassembled WGS sequence"/>
</dbReference>
<dbReference type="PANTHER" id="PTHR42732:SF1">
    <property type="entry name" value="BETA-MANNOSIDASE"/>
    <property type="match status" value="1"/>
</dbReference>
<dbReference type="OrthoDB" id="9762066at2"/>
<dbReference type="InterPro" id="IPR023232">
    <property type="entry name" value="Glyco_hydro_2_AS"/>
</dbReference>
<dbReference type="InterPro" id="IPR006102">
    <property type="entry name" value="Ig-like_GH2"/>
</dbReference>
<evidence type="ECO:0000313" key="10">
    <source>
        <dbReference type="Proteomes" id="UP000182624"/>
    </source>
</evidence>
<dbReference type="InterPro" id="IPR032311">
    <property type="entry name" value="DUF4982"/>
</dbReference>
<feature type="domain" description="Glycosyl hydrolases family 2 sugar binding" evidence="6">
    <location>
        <begin position="41"/>
        <end position="137"/>
    </location>
</feature>
<dbReference type="Pfam" id="PF02836">
    <property type="entry name" value="Glyco_hydro_2_C"/>
    <property type="match status" value="1"/>
</dbReference>
<feature type="domain" description="Glycoside hydrolase family 2 immunoglobulin-like beta-sandwich" evidence="4">
    <location>
        <begin position="162"/>
        <end position="239"/>
    </location>
</feature>
<proteinExistence type="inferred from homology"/>
<feature type="domain" description="Glycoside hydrolase family 2 catalytic" evidence="5">
    <location>
        <begin position="246"/>
        <end position="384"/>
    </location>
</feature>
<feature type="domain" description="DUF4982" evidence="7">
    <location>
        <begin position="565"/>
        <end position="628"/>
    </location>
</feature>